<dbReference type="GO" id="GO:0010411">
    <property type="term" value="P:xyloglucan metabolic process"/>
    <property type="evidence" value="ECO:0007669"/>
    <property type="project" value="TreeGrafter"/>
</dbReference>
<reference evidence="1" key="2">
    <citation type="journal article" date="2022" name="Microbiol. Resour. Announc.">
        <title>Metagenome Sequencing to Explore Phylogenomics of Terrestrial Cyanobacteria.</title>
        <authorList>
            <person name="Ward R.D."/>
            <person name="Stajich J.E."/>
            <person name="Johansen J.R."/>
            <person name="Huntemann M."/>
            <person name="Clum A."/>
            <person name="Foster B."/>
            <person name="Foster B."/>
            <person name="Roux S."/>
            <person name="Palaniappan K."/>
            <person name="Varghese N."/>
            <person name="Mukherjee S."/>
            <person name="Reddy T.B.K."/>
            <person name="Daum C."/>
            <person name="Copeland A."/>
            <person name="Chen I.A."/>
            <person name="Ivanova N.N."/>
            <person name="Kyrpides N.C."/>
            <person name="Shapiro N."/>
            <person name="Eloe-Fadrosh E.A."/>
            <person name="Pietrasiak N."/>
        </authorList>
    </citation>
    <scope>NUCLEOTIDE SEQUENCE</scope>
    <source>
        <strain evidence="1">GSE-NOS-MK-12-04C</strain>
    </source>
</reference>
<name>A0A951QQX2_9CYAN</name>
<dbReference type="EMBL" id="JAHHGZ010000035">
    <property type="protein sequence ID" value="MBW4670824.1"/>
    <property type="molecule type" value="Genomic_DNA"/>
</dbReference>
<evidence type="ECO:0000313" key="1">
    <source>
        <dbReference type="EMBL" id="MBW4670824.1"/>
    </source>
</evidence>
<dbReference type="PANTHER" id="PTHR43739:SF5">
    <property type="entry name" value="EXO-ALPHA-SIALIDASE"/>
    <property type="match status" value="1"/>
</dbReference>
<dbReference type="NCBIfam" id="TIGR02243">
    <property type="entry name" value="putative baseplate assembly protein"/>
    <property type="match status" value="1"/>
</dbReference>
<dbReference type="CDD" id="cd15482">
    <property type="entry name" value="Sialidase_non-viral"/>
    <property type="match status" value="1"/>
</dbReference>
<dbReference type="InterPro" id="IPR052025">
    <property type="entry name" value="Xyloglucanase_GH74"/>
</dbReference>
<proteinExistence type="predicted"/>
<evidence type="ECO:0000313" key="2">
    <source>
        <dbReference type="Proteomes" id="UP000729701"/>
    </source>
</evidence>
<sequence>MNDEPKINNRPGLPALAYRIGDWASFLSRMLTRLPSQLKNPDDPARVYPLSRLTTRALDDPAIALIDAWAVVADVLTFYQERIANEGFIKTATEQRSILELARAIGYELNPGVAASTFLAFTVDDAPGSPGFAVVPKGTQVVSIPGEDELPQTFETSGEIVARVEWNQLKPRPTKPQEINNSTDKLYLQGINTQLQAGDRILLIDDVPEKDVWYLLTLATVETITQAGYTKITWDIQLPTKISQILRNPKIFAFRQRGALFGYNAPKWQDMPNEVKRDYKGTIKGGIYRTANNGKSWTSSNTGLPITDIRCFARNSSNDYIFVGTAGAGIFRSTDDGYSWISINTGLSSLNIQTLYIDERNYILAGTTGGVFSSKDGGESWTPIHLGTVSVETDTNNKVRAINTALPNTVVRSLVSYASNKLAGTIEGSGITVSLNINESSRKLAVGDTIIADSQTKSIKEVINYSFTKDITVDSAFGGEFENLGYQLSGLPGIGTIRRTSETTATVSISRVSQNNLSQIENYLQNIKLGETITVTNDSTSKRISAVNSHQIIANVTVDSAFTNSLASGTNFLKSANYIFAGTDNNIYRTQDQGKNWAGKNLSNKAINSLITYNKNPDKCFLFAGTDDGVYVSLDNGESWKLKPFPSKVNASKIVTSLITYTDSKGIYYIFAGTKYGIFLSKDDGDKWEELDEIKNKIVNYLALNKEKNYIFAGTENGAFISLNDGNKWDKVNNGLANINVNSIVAYTKSVTGISSDQTTIAGSQTFTKLLKVGDIINFSNQTRIVTKIDDNILTLNEPLNFNLGSGSITFNIDYAFSGFAFTGFAEDEQKEWPNFQIKPKQDNQNQEIDLNNVYPKILPDTWIVLMTEDGNNAQPCKVENITSVQCRDFGLDVKVSRVEVGNAVKSDIFGLRSTIVLAESQALTLARENLTIELQQQKIFNDTIRENEIYLSEYVAGLLPEKAAIVSGKRIRVKFNNIGGVFSSQNNEWGRNNNGLTNTTVRTLVISTDGKLLLAGTEGGVFLSTDNGKNWEAVNEGLKNKDVRSLVITTKEEISTVYAGTSDGIFNVKIATAEKKWQAITSNFLKNPNVQALAVNKTNGTIFVGMEEGGVFSIIDGSDNLTQTALINPDIQALGINEAGDIFAGTSSSLYRFPNNGSSWEEILKDTNVTAIAFSQNQQILYVGTFDSGVLCSTNNGETWEQFNHNLTSMNIRSLAVSSNGDIFAGTASGGVFQLANNSGNWTPRNTGLKNIDVKAIALHENTIYAGGVGLLFAADGFSTVELKLGDILQVMSPPIDNRWHLRDIDGVEGFVETLSPKDITLQPATKDDEMVSEVCYIKTPPDDQQLPVLTFREPLKNSYDPTTTIIYANVASATHGETIEEVLGSGNGTLANQRFAIKKPPLTYVAAATPSGSNTTLEIVVDGVRWEEVASLYGLNNLDQKYITRIDDDGTTTITFGDGKSGARLPSGQENLVGRYRSGIGLPGNLGKDSLSLLKTRPLGIIEVTNPVPATGAAAREQLSKARDSAPLTVRTLDRIVSLQDFEDFARSFAGIGKAKTEVILNGINQIVHITVAAVGGDPVLTDSNLYNSLVKAIDAARDPVQVIVQVDSYKLLLFNLEAKILVDPRSEAKPVLAKVRTALQQRFAFENRDFGQPVTTSEAIATIQSIEGVVAVDLDALYLFGFAKALQQSLPASTARLDEQQNKILPAELLLLNVNGMSLESKVRS</sequence>
<organism evidence="1 2">
    <name type="scientific">Cyanomargarita calcarea GSE-NOS-MK-12-04C</name>
    <dbReference type="NCBI Taxonomy" id="2839659"/>
    <lineage>
        <taxon>Bacteria</taxon>
        <taxon>Bacillati</taxon>
        <taxon>Cyanobacteriota</taxon>
        <taxon>Cyanophyceae</taxon>
        <taxon>Nostocales</taxon>
        <taxon>Cyanomargaritaceae</taxon>
        <taxon>Cyanomargarita</taxon>
    </lineage>
</organism>
<accession>A0A951QQX2</accession>
<dbReference type="Proteomes" id="UP000729701">
    <property type="component" value="Unassembled WGS sequence"/>
</dbReference>
<comment type="caution">
    <text evidence="1">The sequence shown here is derived from an EMBL/GenBank/DDBJ whole genome shotgun (WGS) entry which is preliminary data.</text>
</comment>
<gene>
    <name evidence="1" type="ORF">KME60_26220</name>
</gene>
<dbReference type="PANTHER" id="PTHR43739">
    <property type="entry name" value="XYLOGLUCANASE (EUROFUNG)"/>
    <property type="match status" value="1"/>
</dbReference>
<dbReference type="Gene3D" id="2.130.10.10">
    <property type="entry name" value="YVTN repeat-like/Quinoprotein amine dehydrogenase"/>
    <property type="match status" value="4"/>
</dbReference>
<dbReference type="InterPro" id="IPR011749">
    <property type="entry name" value="CHP02243"/>
</dbReference>
<reference evidence="1" key="1">
    <citation type="submission" date="2021-05" db="EMBL/GenBank/DDBJ databases">
        <authorList>
            <person name="Pietrasiak N."/>
            <person name="Ward R."/>
            <person name="Stajich J.E."/>
            <person name="Kurbessoian T."/>
        </authorList>
    </citation>
    <scope>NUCLEOTIDE SEQUENCE</scope>
    <source>
        <strain evidence="1">GSE-NOS-MK-12-04C</strain>
    </source>
</reference>
<dbReference type="InterPro" id="IPR015943">
    <property type="entry name" value="WD40/YVTN_repeat-like_dom_sf"/>
</dbReference>
<protein>
    <submittedName>
        <fullName evidence="1">Baseplate assembly protein</fullName>
    </submittedName>
</protein>
<dbReference type="SUPFAM" id="SSF110296">
    <property type="entry name" value="Oligoxyloglucan reducing end-specific cellobiohydrolase"/>
    <property type="match status" value="3"/>
</dbReference>